<dbReference type="GO" id="GO:0003677">
    <property type="term" value="F:DNA binding"/>
    <property type="evidence" value="ECO:0007669"/>
    <property type="project" value="UniProtKB-UniRule"/>
</dbReference>
<dbReference type="SUPFAM" id="SSF46689">
    <property type="entry name" value="Homeodomain-like"/>
    <property type="match status" value="1"/>
</dbReference>
<feature type="region of interest" description="Disordered" evidence="3">
    <location>
        <begin position="26"/>
        <end position="93"/>
    </location>
</feature>
<evidence type="ECO:0000256" key="3">
    <source>
        <dbReference type="SAM" id="MobiDB-lite"/>
    </source>
</evidence>
<keyword evidence="1 2" id="KW-0238">DNA-binding</keyword>
<gene>
    <name evidence="5" type="ORF">VHUM_00839</name>
</gene>
<dbReference type="InterPro" id="IPR001356">
    <property type="entry name" value="HD"/>
</dbReference>
<feature type="DNA-binding region" description="Homeobox" evidence="1">
    <location>
        <begin position="96"/>
        <end position="145"/>
    </location>
</feature>
<keyword evidence="6" id="KW-1185">Reference proteome</keyword>
<evidence type="ECO:0000313" key="6">
    <source>
        <dbReference type="Proteomes" id="UP000473826"/>
    </source>
</evidence>
<dbReference type="AlphaFoldDB" id="A0A7D8Z5Z6"/>
<reference evidence="5 6" key="1">
    <citation type="journal article" date="2019" name="PLoS Genet.">
        <title>Convergent evolution of linked mating-type loci in basidiomycete fungi.</title>
        <authorList>
            <person name="Sun S."/>
            <person name="Coelho M.A."/>
            <person name="Heitman J."/>
            <person name="Nowrousian M."/>
        </authorList>
    </citation>
    <scope>NUCLEOTIDE SEQUENCE [LARGE SCALE GENOMIC DNA]</scope>
    <source>
        <strain evidence="5 6">CBS 4282</strain>
    </source>
</reference>
<keyword evidence="1 2" id="KW-0539">Nucleus</keyword>
<dbReference type="Pfam" id="PF00046">
    <property type="entry name" value="Homeodomain"/>
    <property type="match status" value="1"/>
</dbReference>
<dbReference type="EMBL" id="QKWK01000002">
    <property type="protein sequence ID" value="TXT13472.1"/>
    <property type="molecule type" value="Genomic_DNA"/>
</dbReference>
<dbReference type="InterPro" id="IPR009057">
    <property type="entry name" value="Homeodomain-like_sf"/>
</dbReference>
<proteinExistence type="predicted"/>
<organism evidence="5 6">
    <name type="scientific">Vanrija humicola</name>
    <name type="common">Yeast</name>
    <name type="synonym">Cryptococcus humicola</name>
    <dbReference type="NCBI Taxonomy" id="5417"/>
    <lineage>
        <taxon>Eukaryota</taxon>
        <taxon>Fungi</taxon>
        <taxon>Dikarya</taxon>
        <taxon>Basidiomycota</taxon>
        <taxon>Agaricomycotina</taxon>
        <taxon>Tremellomycetes</taxon>
        <taxon>Trichosporonales</taxon>
        <taxon>Trichosporonaceae</taxon>
        <taxon>Vanrija</taxon>
    </lineage>
</organism>
<accession>A0A7D8Z5Z6</accession>
<evidence type="ECO:0000256" key="2">
    <source>
        <dbReference type="RuleBase" id="RU000682"/>
    </source>
</evidence>
<keyword evidence="1 2" id="KW-0371">Homeobox</keyword>
<feature type="compositionally biased region" description="Pro residues" evidence="3">
    <location>
        <begin position="46"/>
        <end position="60"/>
    </location>
</feature>
<feature type="domain" description="Homeobox" evidence="4">
    <location>
        <begin position="94"/>
        <end position="144"/>
    </location>
</feature>
<feature type="region of interest" description="Disordered" evidence="3">
    <location>
        <begin position="399"/>
        <end position="429"/>
    </location>
</feature>
<feature type="region of interest" description="Disordered" evidence="3">
    <location>
        <begin position="289"/>
        <end position="314"/>
    </location>
</feature>
<sequence>MDMSSELANQAAAEAAVAAAVGAIASQPEASAQPGPSHHHSASPDPRLPQPGQGPPPPPAYQRQPRASGSSAPTPLPFQFGPPHRQAPDSHLSNSQQLVVLREFYARNPNPSKKELEMLAEKTGRPWNKIREYFRQRRNKLRGLVDLEEMEEPGRATGWLQVTYRPGPATSTVSQLNLYNAYRTRFDPYTSASPLLGGQELIQLACATFPGCEMARDDGDYVVRGLRDKDGVLPDSEWDRGLDSLVEPLRGSTWLLSSFQHPADASASASASIAQTELYTAYAARFGTLPAEPEPDPSAEVSAEPAAVPPEDEFEASMRDTKLEAEMDDINSFLPPAPGDAEDADDAAATGAPTPAEPARENRLLNPVELINLTRMTFPKCEPAVDDDGRFVIRGLERREGEEKGRGARPLDMFPFALASGERAARGHS</sequence>
<dbReference type="Proteomes" id="UP000473826">
    <property type="component" value="Unassembled WGS sequence"/>
</dbReference>
<dbReference type="GO" id="GO:0005634">
    <property type="term" value="C:nucleus"/>
    <property type="evidence" value="ECO:0007669"/>
    <property type="project" value="UniProtKB-SubCell"/>
</dbReference>
<comment type="subcellular location">
    <subcellularLocation>
        <location evidence="1 2">Nucleus</location>
    </subcellularLocation>
</comment>
<feature type="region of interest" description="Disordered" evidence="3">
    <location>
        <begin position="333"/>
        <end position="359"/>
    </location>
</feature>
<dbReference type="Gene3D" id="1.10.10.60">
    <property type="entry name" value="Homeodomain-like"/>
    <property type="match status" value="1"/>
</dbReference>
<name>A0A7D8Z5Z6_VANHU</name>
<dbReference type="SMART" id="SM00389">
    <property type="entry name" value="HOX"/>
    <property type="match status" value="1"/>
</dbReference>
<evidence type="ECO:0000256" key="1">
    <source>
        <dbReference type="PROSITE-ProRule" id="PRU00108"/>
    </source>
</evidence>
<dbReference type="OrthoDB" id="338531at2759"/>
<comment type="caution">
    <text evidence="5">The sequence shown here is derived from an EMBL/GenBank/DDBJ whole genome shotgun (WGS) entry which is preliminary data.</text>
</comment>
<dbReference type="PROSITE" id="PS50071">
    <property type="entry name" value="HOMEOBOX_2"/>
    <property type="match status" value="1"/>
</dbReference>
<evidence type="ECO:0000313" key="5">
    <source>
        <dbReference type="EMBL" id="TXT13472.1"/>
    </source>
</evidence>
<protein>
    <recommendedName>
        <fullName evidence="4">Homeobox domain-containing protein</fullName>
    </recommendedName>
</protein>
<evidence type="ECO:0000259" key="4">
    <source>
        <dbReference type="PROSITE" id="PS50071"/>
    </source>
</evidence>
<dbReference type="CDD" id="cd00086">
    <property type="entry name" value="homeodomain"/>
    <property type="match status" value="1"/>
</dbReference>